<evidence type="ECO:0000256" key="4">
    <source>
        <dbReference type="ARBA" id="ARBA00022989"/>
    </source>
</evidence>
<feature type="transmembrane region" description="Helical" evidence="6">
    <location>
        <begin position="718"/>
        <end position="743"/>
    </location>
</feature>
<feature type="transmembrane region" description="Helical" evidence="6">
    <location>
        <begin position="285"/>
        <end position="307"/>
    </location>
</feature>
<feature type="domain" description="ABC3 transporter permease C-terminal" evidence="7">
    <location>
        <begin position="678"/>
        <end position="779"/>
    </location>
</feature>
<comment type="subcellular location">
    <subcellularLocation>
        <location evidence="1">Cell membrane</location>
        <topology evidence="1">Multi-pass membrane protein</topology>
    </subcellularLocation>
</comment>
<feature type="domain" description="MacB-like periplasmic core" evidence="8">
    <location>
        <begin position="21"/>
        <end position="237"/>
    </location>
</feature>
<keyword evidence="5 6" id="KW-0472">Membrane</keyword>
<dbReference type="Pfam" id="PF02687">
    <property type="entry name" value="FtsX"/>
    <property type="match status" value="2"/>
</dbReference>
<accession>A0ABW6BX40</accession>
<feature type="transmembrane region" description="Helical" evidence="6">
    <location>
        <begin position="332"/>
        <end position="359"/>
    </location>
</feature>
<feature type="transmembrane region" description="Helical" evidence="6">
    <location>
        <begin position="379"/>
        <end position="403"/>
    </location>
</feature>
<evidence type="ECO:0000256" key="6">
    <source>
        <dbReference type="SAM" id="Phobius"/>
    </source>
</evidence>
<evidence type="ECO:0000256" key="3">
    <source>
        <dbReference type="ARBA" id="ARBA00022692"/>
    </source>
</evidence>
<reference evidence="10" key="1">
    <citation type="journal article" date="2019" name="Int. J. Syst. Evol. Microbiol.">
        <title>The Global Catalogue of Microorganisms (GCM) 10K type strain sequencing project: providing services to taxonomists for standard genome sequencing and annotation.</title>
        <authorList>
            <consortium name="The Broad Institute Genomics Platform"/>
            <consortium name="The Broad Institute Genome Sequencing Center for Infectious Disease"/>
            <person name="Wu L."/>
            <person name="Ma J."/>
        </authorList>
    </citation>
    <scope>NUCLEOTIDE SEQUENCE [LARGE SCALE GENOMIC DNA]</scope>
    <source>
        <strain evidence="10">KCTC 23984</strain>
    </source>
</reference>
<evidence type="ECO:0000259" key="8">
    <source>
        <dbReference type="Pfam" id="PF12704"/>
    </source>
</evidence>
<protein>
    <submittedName>
        <fullName evidence="9">ABC transporter permease</fullName>
    </submittedName>
</protein>
<dbReference type="RefSeq" id="WP_377486099.1">
    <property type="nucleotide sequence ID" value="NZ_JBHUOX010000011.1"/>
</dbReference>
<dbReference type="Proteomes" id="UP001597641">
    <property type="component" value="Unassembled WGS sequence"/>
</dbReference>
<keyword evidence="10" id="KW-1185">Reference proteome</keyword>
<dbReference type="EMBL" id="JBHUOX010000011">
    <property type="protein sequence ID" value="MFD3001716.1"/>
    <property type="molecule type" value="Genomic_DNA"/>
</dbReference>
<feature type="domain" description="ABC3 transporter permease C-terminal" evidence="7">
    <location>
        <begin position="291"/>
        <end position="406"/>
    </location>
</feature>
<feature type="transmembrane region" description="Helical" evidence="6">
    <location>
        <begin position="20"/>
        <end position="41"/>
    </location>
</feature>
<name>A0ABW6BX40_9BACT</name>
<proteinExistence type="predicted"/>
<feature type="transmembrane region" description="Helical" evidence="6">
    <location>
        <begin position="758"/>
        <end position="778"/>
    </location>
</feature>
<dbReference type="InterPro" id="IPR003838">
    <property type="entry name" value="ABC3_permease_C"/>
</dbReference>
<dbReference type="PANTHER" id="PTHR30572">
    <property type="entry name" value="MEMBRANE COMPONENT OF TRANSPORTER-RELATED"/>
    <property type="match status" value="1"/>
</dbReference>
<evidence type="ECO:0000259" key="7">
    <source>
        <dbReference type="Pfam" id="PF02687"/>
    </source>
</evidence>
<dbReference type="PANTHER" id="PTHR30572:SF18">
    <property type="entry name" value="ABC-TYPE MACROLIDE FAMILY EXPORT SYSTEM PERMEASE COMPONENT 2"/>
    <property type="match status" value="1"/>
</dbReference>
<dbReference type="InterPro" id="IPR025857">
    <property type="entry name" value="MacB_PCD"/>
</dbReference>
<evidence type="ECO:0000313" key="10">
    <source>
        <dbReference type="Proteomes" id="UP001597641"/>
    </source>
</evidence>
<feature type="transmembrane region" description="Helical" evidence="6">
    <location>
        <begin position="674"/>
        <end position="697"/>
    </location>
</feature>
<organism evidence="9 10">
    <name type="scientific">Pontibacter toksunensis</name>
    <dbReference type="NCBI Taxonomy" id="1332631"/>
    <lineage>
        <taxon>Bacteria</taxon>
        <taxon>Pseudomonadati</taxon>
        <taxon>Bacteroidota</taxon>
        <taxon>Cytophagia</taxon>
        <taxon>Cytophagales</taxon>
        <taxon>Hymenobacteraceae</taxon>
        <taxon>Pontibacter</taxon>
    </lineage>
</organism>
<evidence type="ECO:0000256" key="5">
    <source>
        <dbReference type="ARBA" id="ARBA00023136"/>
    </source>
</evidence>
<evidence type="ECO:0000256" key="2">
    <source>
        <dbReference type="ARBA" id="ARBA00022475"/>
    </source>
</evidence>
<sequence>MLKNYFLIFFRNMARNKMYAAINVIGLAIGIASCILIYLFVQHELSYDRYFSKHDRIYRVVNDLIVEDEVEKASITHAALAPTLAADYPEIEATTRMLNRNKQVLRQDNMAITIDNVFWVDSNYFQLFDYQLLEGDPKTALMEPNTMVITEQVASRFFDNPMDAMHTTLQIGTQSYKVTGIFKAVDAAHMKPEALTSFNTIPGEVRQSMAGNWFSTNSYTYVLFREGTNAAAFSAKLPEFVKRRITPIRESQTTERVELHLQALPAIHLNSDYLWEAFPVGNKSYIYIFSIVGIFILLIASINYMNLATARSAKRAKEVGMRKVVGANRSQLVLQFLSESIMLTLLAVVIALVLVELMLPTFNSLAEKNISSTYFLDAGFMGMLLAIGIFIGLVAGSYPAFVLSHFKPADIIKAGKTPAGGGALLRKSLVVIQFTISLVLIIGTVVVYSQMHYLKNQDLGFTKEQVLVIDIPSGDSTLVSKMPVMKAELLQNRNITSATTSVMIPGESTGVIIFAVERGNEMAEKTMNSIWVDYEFLELMDIEMKEGRGFSKEMRTDLENGFILNEAAVQALGWQDPVGKRIGFSDTTSGKVVGVVRNFNYKSLHSEIEPLVIMLAPENSGYLMARMTPGNISETISHVEDTWQRLAPSHPMEYFFLDDSFNEQYRAEEKMLAIFGYFALLTIIIACMGLFGLASFMAEQRTREIGIRKVLGSSTSQIVVLLTKDFALLVLLAILLACPIAWYGMQLWLQDFAYRTPISIWIFVASGIVALALAIFTVSFKAARAAMSDPVLALRTE</sequence>
<feature type="transmembrane region" description="Helical" evidence="6">
    <location>
        <begin position="424"/>
        <end position="448"/>
    </location>
</feature>
<gene>
    <name evidence="9" type="ORF">ACFS7Z_15190</name>
</gene>
<dbReference type="InterPro" id="IPR050250">
    <property type="entry name" value="Macrolide_Exporter_MacB"/>
</dbReference>
<evidence type="ECO:0000313" key="9">
    <source>
        <dbReference type="EMBL" id="MFD3001716.1"/>
    </source>
</evidence>
<dbReference type="PROSITE" id="PS51257">
    <property type="entry name" value="PROKAR_LIPOPROTEIN"/>
    <property type="match status" value="1"/>
</dbReference>
<comment type="caution">
    <text evidence="9">The sequence shown here is derived from an EMBL/GenBank/DDBJ whole genome shotgun (WGS) entry which is preliminary data.</text>
</comment>
<feature type="domain" description="MacB-like periplasmic core" evidence="8">
    <location>
        <begin position="441"/>
        <end position="599"/>
    </location>
</feature>
<keyword evidence="2" id="KW-1003">Cell membrane</keyword>
<dbReference type="Pfam" id="PF12704">
    <property type="entry name" value="MacB_PCD"/>
    <property type="match status" value="2"/>
</dbReference>
<evidence type="ECO:0000256" key="1">
    <source>
        <dbReference type="ARBA" id="ARBA00004651"/>
    </source>
</evidence>
<keyword evidence="4 6" id="KW-1133">Transmembrane helix</keyword>
<keyword evidence="3 6" id="KW-0812">Transmembrane</keyword>